<feature type="domain" description="Helitron helicase-like" evidence="2">
    <location>
        <begin position="652"/>
        <end position="772"/>
    </location>
</feature>
<dbReference type="EMBL" id="CP144745">
    <property type="protein sequence ID" value="WVZ52016.1"/>
    <property type="molecule type" value="Genomic_DNA"/>
</dbReference>
<evidence type="ECO:0000313" key="4">
    <source>
        <dbReference type="Proteomes" id="UP001341281"/>
    </source>
</evidence>
<feature type="compositionally biased region" description="Polar residues" evidence="1">
    <location>
        <begin position="427"/>
        <end position="436"/>
    </location>
</feature>
<name>A0AAQ3PKX7_PASNO</name>
<accession>A0AAQ3PKX7</accession>
<dbReference type="Proteomes" id="UP001341281">
    <property type="component" value="Chromosome 01"/>
</dbReference>
<dbReference type="PANTHER" id="PTHR45786:SF68">
    <property type="entry name" value="OS02G0701800 PROTEIN"/>
    <property type="match status" value="1"/>
</dbReference>
<gene>
    <name evidence="3" type="ORF">U9M48_003111</name>
</gene>
<sequence>MERPVGVPWIERFGLDRLKMRVGSAGVLFRFDLVGVAQCGDEPNLRSPGIDAKERKRREGRENGTHQCQLRKGTKKIRSVVKHDIETKGRKSLRGDVPENMVSDNDIDRLHRDDSYSTEHMETSGDLTIPGGAHETVCHPPKQNSSRAAYFKKWYKNLTPDMRESKRARDRLYDKTPKQKETKRDYIRRQRELQPTHRIRCPLPWRTQNLPPRLYTLIPMPRTSNTDRRGWFPDRCTVPVRHKRHVPSGERQSLLARQNQQFEATIARNLAAPVEDAADVGREGCDAIRDEMTAEDNTNEMHDICQGPAVATKRSDDAHAVLDANCNGDDDEGVIFEEDSDEDEGYLFAGQEEEIDEDNVIDGTQDDLEPIPEIPDRYDKVYSNIPQETHMLKPIDNRVHCNAKKFRMSHRGSVAAMGRSSYPHVQPRTNSCDRGQMTTNMKDCGIYTFRAHGMLYHNMRSFGREAGAERKHLELYFYDDDPSLEHRYRKCRKERLEKDKEVIDHLVRILRGNPYSSILGGWGKRENLDDRHIEFNLDQMLDQKTYNTPITSEVAAVWVEGSERRGQFSKSVMLHGKGRSSHGIRLYHGCYDALSYPLFFPRGELGWHANITKADKTMAEVQAYRATHRKRDQNDDDEPDSPSHLCVSVRDYYCYKFQIRPGIFNPILHGKRLFQQFAVDTYIKIESSRLDYIRNNQEWLRADLYQGLVDSLHAGEARADHVRKRTVLATSFIGGPRDLRRRFMDAMALVRKYGKPDIFLTMTCNPNWDEIK</sequence>
<organism evidence="3 4">
    <name type="scientific">Paspalum notatum var. saurae</name>
    <dbReference type="NCBI Taxonomy" id="547442"/>
    <lineage>
        <taxon>Eukaryota</taxon>
        <taxon>Viridiplantae</taxon>
        <taxon>Streptophyta</taxon>
        <taxon>Embryophyta</taxon>
        <taxon>Tracheophyta</taxon>
        <taxon>Spermatophyta</taxon>
        <taxon>Magnoliopsida</taxon>
        <taxon>Liliopsida</taxon>
        <taxon>Poales</taxon>
        <taxon>Poaceae</taxon>
        <taxon>PACMAD clade</taxon>
        <taxon>Panicoideae</taxon>
        <taxon>Andropogonodae</taxon>
        <taxon>Paspaleae</taxon>
        <taxon>Paspalinae</taxon>
        <taxon>Paspalum</taxon>
    </lineage>
</organism>
<proteinExistence type="predicted"/>
<dbReference type="PANTHER" id="PTHR45786">
    <property type="entry name" value="DNA BINDING PROTEIN-LIKE"/>
    <property type="match status" value="1"/>
</dbReference>
<dbReference type="AlphaFoldDB" id="A0AAQ3PKX7"/>
<protein>
    <recommendedName>
        <fullName evidence="2">Helitron helicase-like domain-containing protein</fullName>
    </recommendedName>
</protein>
<feature type="compositionally biased region" description="Basic and acidic residues" evidence="1">
    <location>
        <begin position="51"/>
        <end position="64"/>
    </location>
</feature>
<keyword evidence="4" id="KW-1185">Reference proteome</keyword>
<evidence type="ECO:0000256" key="1">
    <source>
        <dbReference type="SAM" id="MobiDB-lite"/>
    </source>
</evidence>
<evidence type="ECO:0000313" key="3">
    <source>
        <dbReference type="EMBL" id="WVZ52016.1"/>
    </source>
</evidence>
<reference evidence="3 4" key="1">
    <citation type="submission" date="2024-02" db="EMBL/GenBank/DDBJ databases">
        <title>High-quality chromosome-scale genome assembly of Pensacola bahiagrass (Paspalum notatum Flugge var. saurae).</title>
        <authorList>
            <person name="Vega J.M."/>
            <person name="Podio M."/>
            <person name="Orjuela J."/>
            <person name="Siena L.A."/>
            <person name="Pessino S.C."/>
            <person name="Combes M.C."/>
            <person name="Mariac C."/>
            <person name="Albertini E."/>
            <person name="Pupilli F."/>
            <person name="Ortiz J.P.A."/>
            <person name="Leblanc O."/>
        </authorList>
    </citation>
    <scope>NUCLEOTIDE SEQUENCE [LARGE SCALE GENOMIC DNA]</scope>
    <source>
        <strain evidence="3">R1</strain>
        <tissue evidence="3">Leaf</tissue>
    </source>
</reference>
<feature type="region of interest" description="Disordered" evidence="1">
    <location>
        <begin position="42"/>
        <end position="66"/>
    </location>
</feature>
<evidence type="ECO:0000259" key="2">
    <source>
        <dbReference type="Pfam" id="PF14214"/>
    </source>
</evidence>
<dbReference type="Pfam" id="PF14214">
    <property type="entry name" value="Helitron_like_N"/>
    <property type="match status" value="1"/>
</dbReference>
<dbReference type="InterPro" id="IPR025476">
    <property type="entry name" value="Helitron_helicase-like"/>
</dbReference>
<feature type="region of interest" description="Disordered" evidence="1">
    <location>
        <begin position="417"/>
        <end position="436"/>
    </location>
</feature>